<dbReference type="InterPro" id="IPR000577">
    <property type="entry name" value="Carb_kinase_FGGY"/>
</dbReference>
<dbReference type="RefSeq" id="WP_160626250.1">
    <property type="nucleotide sequence ID" value="NZ_CP047593.1"/>
</dbReference>
<feature type="domain" description="Carbohydrate kinase FGGY C-terminal" evidence="12">
    <location>
        <begin position="253"/>
        <end position="441"/>
    </location>
</feature>
<feature type="binding site" evidence="9">
    <location>
        <position position="11"/>
    </location>
    <ligand>
        <name>sn-glycerol 3-phosphate</name>
        <dbReference type="ChEBI" id="CHEBI:57597"/>
    </ligand>
</feature>
<dbReference type="KEGG" id="taer:GT409_01555"/>
<dbReference type="Gene3D" id="3.30.420.40">
    <property type="match status" value="2"/>
</dbReference>
<protein>
    <recommendedName>
        <fullName evidence="9">Glycerol kinase</fullName>
        <ecNumber evidence="9">2.7.1.30</ecNumber>
    </recommendedName>
    <alternativeName>
        <fullName evidence="9">ATP:glycerol 3-phosphotransferase</fullName>
    </alternativeName>
    <alternativeName>
        <fullName evidence="9">Glycerokinase</fullName>
        <shortName evidence="9">GK</shortName>
    </alternativeName>
</protein>
<feature type="binding site" evidence="9">
    <location>
        <position position="80"/>
    </location>
    <ligand>
        <name>sn-glycerol 3-phosphate</name>
        <dbReference type="ChEBI" id="CHEBI:57597"/>
    </ligand>
</feature>
<dbReference type="PROSITE" id="PS00933">
    <property type="entry name" value="FGGY_KINASES_1"/>
    <property type="match status" value="1"/>
</dbReference>
<dbReference type="PROSITE" id="PS00445">
    <property type="entry name" value="FGGY_KINASES_2"/>
    <property type="match status" value="1"/>
</dbReference>
<accession>A0A6P1M7N6</accession>
<feature type="binding site" evidence="9">
    <location>
        <position position="258"/>
    </location>
    <ligand>
        <name>ADP</name>
        <dbReference type="ChEBI" id="CHEBI:456216"/>
    </ligand>
</feature>
<feature type="binding site" evidence="9">
    <location>
        <position position="11"/>
    </location>
    <ligand>
        <name>ATP</name>
        <dbReference type="ChEBI" id="CHEBI:30616"/>
    </ligand>
</feature>
<comment type="caution">
    <text evidence="9">Lacks conserved residue(s) required for the propagation of feature annotation.</text>
</comment>
<feature type="binding site" evidence="9">
    <location>
        <position position="306"/>
    </location>
    <ligand>
        <name>ATP</name>
        <dbReference type="ChEBI" id="CHEBI:30616"/>
    </ligand>
</feature>
<comment type="catalytic activity">
    <reaction evidence="8 9">
        <text>glycerol + ATP = sn-glycerol 3-phosphate + ADP + H(+)</text>
        <dbReference type="Rhea" id="RHEA:21644"/>
        <dbReference type="ChEBI" id="CHEBI:15378"/>
        <dbReference type="ChEBI" id="CHEBI:17754"/>
        <dbReference type="ChEBI" id="CHEBI:30616"/>
        <dbReference type="ChEBI" id="CHEBI:57597"/>
        <dbReference type="ChEBI" id="CHEBI:456216"/>
        <dbReference type="EC" id="2.7.1.30"/>
    </reaction>
</comment>
<dbReference type="PIRSF" id="PIRSF000538">
    <property type="entry name" value="GlpK"/>
    <property type="match status" value="1"/>
</dbReference>
<evidence type="ECO:0000256" key="3">
    <source>
        <dbReference type="ARBA" id="ARBA00022679"/>
    </source>
</evidence>
<sequence length="485" mass="52668">MAAILALDQGTSSSRSIVFDENGAVLGTAQQEFPQIYPQSGWVEHDPSELWNSQLETARQALLQSGISAPDAIGITNQRETVVLWDRATGEPLHNAIVWQDRRTAPFIEQLKADGYAPLIRKKTGLLPDPYFSATKIAWLLDHIDSARDRAQRGELAAGTVDSWILWNLTKGRVFATDVTNASRTSLFNIHSLDWDHELLDLFRVPHTVLPDVKPSGGLFAEDTLLGAPVTGIAGDQHAALFGQLCTEPGMAKNTYGTGCFILMQTGTNPVASRNRLLTTIAWQLEGRPAKYALEGSIFIAGAAIQWLRDGLGIIRTAPEIDKLAATVPDNGGVTVVPAFTGLGAPHWNPDARGIINGLSRGTTAAHIAYATLESIACQSADVLRAMESDTGTPIKEMRVDGGASQSNLLMQMQADLLDIPVRRPKTIETTALGAAYLAGIGSKVWKNTDELKNQWQIDRTFESVISEAERKQIRSRWSNAVSKA</sequence>
<evidence type="ECO:0000256" key="6">
    <source>
        <dbReference type="ARBA" id="ARBA00022798"/>
    </source>
</evidence>
<evidence type="ECO:0000259" key="11">
    <source>
        <dbReference type="Pfam" id="PF00370"/>
    </source>
</evidence>
<dbReference type="Pfam" id="PF02782">
    <property type="entry name" value="FGGY_C"/>
    <property type="match status" value="1"/>
</dbReference>
<feature type="binding site" evidence="9">
    <location>
        <position position="403"/>
    </location>
    <ligand>
        <name>ADP</name>
        <dbReference type="ChEBI" id="CHEBI:456216"/>
    </ligand>
</feature>
<comment type="pathway">
    <text evidence="1 9">Polyol metabolism; glycerol degradation via glycerol kinase pathway; sn-glycerol 3-phosphate from glycerol: step 1/1.</text>
</comment>
<dbReference type="GO" id="GO:0019563">
    <property type="term" value="P:glycerol catabolic process"/>
    <property type="evidence" value="ECO:0007669"/>
    <property type="project" value="UniProtKB-UniRule"/>
</dbReference>
<dbReference type="PANTHER" id="PTHR10196">
    <property type="entry name" value="SUGAR KINASE"/>
    <property type="match status" value="1"/>
</dbReference>
<dbReference type="Pfam" id="PF00370">
    <property type="entry name" value="FGGY_N"/>
    <property type="match status" value="1"/>
</dbReference>
<dbReference type="InterPro" id="IPR018483">
    <property type="entry name" value="Carb_kinase_FGGY_CS"/>
</dbReference>
<feature type="binding site" evidence="9">
    <location>
        <position position="15"/>
    </location>
    <ligand>
        <name>ADP</name>
        <dbReference type="ChEBI" id="CHEBI:456216"/>
    </ligand>
</feature>
<dbReference type="HAMAP" id="MF_00186">
    <property type="entry name" value="Glycerol_kin"/>
    <property type="match status" value="1"/>
</dbReference>
<feature type="binding site" evidence="9">
    <location>
        <position position="131"/>
    </location>
    <ligand>
        <name>glycerol</name>
        <dbReference type="ChEBI" id="CHEBI:17754"/>
    </ligand>
</feature>
<dbReference type="EMBL" id="CP047593">
    <property type="protein sequence ID" value="QHI68188.1"/>
    <property type="molecule type" value="Genomic_DNA"/>
</dbReference>
<dbReference type="GO" id="GO:0004370">
    <property type="term" value="F:glycerol kinase activity"/>
    <property type="evidence" value="ECO:0007669"/>
    <property type="project" value="UniProtKB-UniRule"/>
</dbReference>
<dbReference type="InterPro" id="IPR018484">
    <property type="entry name" value="FGGY_N"/>
</dbReference>
<feature type="domain" description="Carbohydrate kinase FGGY N-terminal" evidence="11">
    <location>
        <begin position="4"/>
        <end position="243"/>
    </location>
</feature>
<feature type="binding site" evidence="9">
    <location>
        <position position="131"/>
    </location>
    <ligand>
        <name>sn-glycerol 3-phosphate</name>
        <dbReference type="ChEBI" id="CHEBI:57597"/>
    </ligand>
</feature>
<proteinExistence type="inferred from homology"/>
<comment type="activity regulation">
    <text evidence="9">Inhibited by fructose 1,6-bisphosphate (FBP).</text>
</comment>
<reference evidence="13 14" key="1">
    <citation type="submission" date="2020-01" db="EMBL/GenBank/DDBJ databases">
        <title>Ponticoccus aerotolerans gen. nov., sp. nov., an anaerobic bacterium and proposal of Ponticoccusceae fam. nov., Ponticoccusles ord. nov. and Ponticoccuse classis nov. in the phylum Kiritimatiellaeota.</title>
        <authorList>
            <person name="Zhou L.Y."/>
            <person name="Du Z.J."/>
        </authorList>
    </citation>
    <scope>NUCLEOTIDE SEQUENCE [LARGE SCALE GENOMIC DNA]</scope>
    <source>
        <strain evidence="13 14">S-5007</strain>
    </source>
</reference>
<dbReference type="AlphaFoldDB" id="A0A6P1M7N6"/>
<dbReference type="InterPro" id="IPR043129">
    <property type="entry name" value="ATPase_NBD"/>
</dbReference>
<comment type="function">
    <text evidence="9">Key enzyme in the regulation of glycerol uptake and metabolism. Catalyzes the phosphorylation of glycerol to yield sn-glycerol 3-phosphate.</text>
</comment>
<feature type="binding site" evidence="9">
    <location>
        <position position="12"/>
    </location>
    <ligand>
        <name>ATP</name>
        <dbReference type="ChEBI" id="CHEBI:30616"/>
    </ligand>
</feature>
<name>A0A6P1M7N6_9BACT</name>
<feature type="binding site" evidence="9">
    <location>
        <position position="236"/>
    </location>
    <ligand>
        <name>glycerol</name>
        <dbReference type="ChEBI" id="CHEBI:17754"/>
    </ligand>
</feature>
<evidence type="ECO:0000256" key="2">
    <source>
        <dbReference type="ARBA" id="ARBA00009156"/>
    </source>
</evidence>
<dbReference type="NCBIfam" id="NF000756">
    <property type="entry name" value="PRK00047.1"/>
    <property type="match status" value="1"/>
</dbReference>
<keyword evidence="6 9" id="KW-0319">Glycerol metabolism</keyword>
<comment type="similarity">
    <text evidence="2 9 10">Belongs to the FGGY kinase family.</text>
</comment>
<dbReference type="InterPro" id="IPR018485">
    <property type="entry name" value="FGGY_C"/>
</dbReference>
<feature type="binding site" evidence="9">
    <location>
        <position position="11"/>
    </location>
    <ligand>
        <name>ADP</name>
        <dbReference type="ChEBI" id="CHEBI:456216"/>
    </ligand>
</feature>
<evidence type="ECO:0000313" key="13">
    <source>
        <dbReference type="EMBL" id="QHI68188.1"/>
    </source>
</evidence>
<feature type="binding site" evidence="9">
    <location>
        <position position="302"/>
    </location>
    <ligand>
        <name>ADP</name>
        <dbReference type="ChEBI" id="CHEBI:456216"/>
    </ligand>
</feature>
<feature type="binding site" evidence="9">
    <location>
        <position position="302"/>
    </location>
    <ligand>
        <name>ATP</name>
        <dbReference type="ChEBI" id="CHEBI:30616"/>
    </ligand>
</feature>
<gene>
    <name evidence="9 13" type="primary">glpK</name>
    <name evidence="13" type="ORF">GT409_01555</name>
</gene>
<dbReference type="Proteomes" id="UP000464954">
    <property type="component" value="Chromosome"/>
</dbReference>
<feature type="binding site" evidence="9">
    <location>
        <position position="13"/>
    </location>
    <ligand>
        <name>ATP</name>
        <dbReference type="ChEBI" id="CHEBI:30616"/>
    </ligand>
</feature>
<keyword evidence="4 9" id="KW-0547">Nucleotide-binding</keyword>
<dbReference type="EC" id="2.7.1.30" evidence="9"/>
<dbReference type="GO" id="GO:0006072">
    <property type="term" value="P:glycerol-3-phosphate metabolic process"/>
    <property type="evidence" value="ECO:0007669"/>
    <property type="project" value="InterPro"/>
</dbReference>
<keyword evidence="5 9" id="KW-0418">Kinase</keyword>
<dbReference type="NCBIfam" id="TIGR01311">
    <property type="entry name" value="glycerol_kin"/>
    <property type="match status" value="1"/>
</dbReference>
<evidence type="ECO:0000256" key="5">
    <source>
        <dbReference type="ARBA" id="ARBA00022777"/>
    </source>
</evidence>
<dbReference type="SUPFAM" id="SSF53067">
    <property type="entry name" value="Actin-like ATPase domain"/>
    <property type="match status" value="2"/>
</dbReference>
<feature type="binding site" evidence="9">
    <location>
        <position position="258"/>
    </location>
    <ligand>
        <name>ATP</name>
        <dbReference type="ChEBI" id="CHEBI:30616"/>
    </ligand>
</feature>
<evidence type="ECO:0000256" key="9">
    <source>
        <dbReference type="HAMAP-Rule" id="MF_00186"/>
    </source>
</evidence>
<dbReference type="GO" id="GO:0005829">
    <property type="term" value="C:cytosol"/>
    <property type="evidence" value="ECO:0007669"/>
    <property type="project" value="TreeGrafter"/>
</dbReference>
<organism evidence="13 14">
    <name type="scientific">Tichowtungia aerotolerans</name>
    <dbReference type="NCBI Taxonomy" id="2697043"/>
    <lineage>
        <taxon>Bacteria</taxon>
        <taxon>Pseudomonadati</taxon>
        <taxon>Kiritimatiellota</taxon>
        <taxon>Tichowtungiia</taxon>
        <taxon>Tichowtungiales</taxon>
        <taxon>Tichowtungiaceae</taxon>
        <taxon>Tichowtungia</taxon>
    </lineage>
</organism>
<feature type="binding site" evidence="9">
    <location>
        <position position="237"/>
    </location>
    <ligand>
        <name>glycerol</name>
        <dbReference type="ChEBI" id="CHEBI:17754"/>
    </ligand>
</feature>
<feature type="binding site" evidence="9">
    <location>
        <position position="236"/>
    </location>
    <ligand>
        <name>sn-glycerol 3-phosphate</name>
        <dbReference type="ChEBI" id="CHEBI:57597"/>
    </ligand>
</feature>
<feature type="binding site" evidence="9">
    <location>
        <position position="79"/>
    </location>
    <ligand>
        <name>sn-glycerol 3-phosphate</name>
        <dbReference type="ChEBI" id="CHEBI:57597"/>
    </ligand>
</feature>
<evidence type="ECO:0000256" key="8">
    <source>
        <dbReference type="ARBA" id="ARBA00052101"/>
    </source>
</evidence>
<dbReference type="FunFam" id="3.30.420.40:FF:000007">
    <property type="entry name" value="Glycerol kinase"/>
    <property type="match status" value="1"/>
</dbReference>
<evidence type="ECO:0000313" key="14">
    <source>
        <dbReference type="Proteomes" id="UP000464954"/>
    </source>
</evidence>
<evidence type="ECO:0000256" key="4">
    <source>
        <dbReference type="ARBA" id="ARBA00022741"/>
    </source>
</evidence>
<keyword evidence="3 9" id="KW-0808">Transferase</keyword>
<dbReference type="UniPathway" id="UPA00618">
    <property type="reaction ID" value="UER00672"/>
</dbReference>
<feature type="binding site" evidence="9">
    <location>
        <position position="79"/>
    </location>
    <ligand>
        <name>glycerol</name>
        <dbReference type="ChEBI" id="CHEBI:17754"/>
    </ligand>
</feature>
<keyword evidence="14" id="KW-1185">Reference proteome</keyword>
<dbReference type="PANTHER" id="PTHR10196:SF69">
    <property type="entry name" value="GLYCEROL KINASE"/>
    <property type="match status" value="1"/>
</dbReference>
<evidence type="ECO:0000256" key="1">
    <source>
        <dbReference type="ARBA" id="ARBA00005190"/>
    </source>
</evidence>
<dbReference type="CDD" id="cd07786">
    <property type="entry name" value="FGGY_EcGK_like"/>
    <property type="match status" value="1"/>
</dbReference>
<evidence type="ECO:0000256" key="10">
    <source>
        <dbReference type="RuleBase" id="RU003733"/>
    </source>
</evidence>
<feature type="binding site" evidence="9">
    <location>
        <position position="80"/>
    </location>
    <ligand>
        <name>glycerol</name>
        <dbReference type="ChEBI" id="CHEBI:17754"/>
    </ligand>
</feature>
<dbReference type="GO" id="GO:0005524">
    <property type="term" value="F:ATP binding"/>
    <property type="evidence" value="ECO:0007669"/>
    <property type="project" value="UniProtKB-UniRule"/>
</dbReference>
<evidence type="ECO:0000256" key="7">
    <source>
        <dbReference type="ARBA" id="ARBA00022840"/>
    </source>
</evidence>
<keyword evidence="7 9" id="KW-0067">ATP-binding</keyword>
<dbReference type="InterPro" id="IPR005999">
    <property type="entry name" value="Glycerol_kin"/>
</dbReference>
<dbReference type="FunFam" id="3.30.420.40:FF:000008">
    <property type="entry name" value="Glycerol kinase"/>
    <property type="match status" value="1"/>
</dbReference>
<evidence type="ECO:0000259" key="12">
    <source>
        <dbReference type="Pfam" id="PF02782"/>
    </source>
</evidence>
<feature type="binding site" evidence="9">
    <location>
        <position position="403"/>
    </location>
    <ligand>
        <name>ATP</name>
        <dbReference type="ChEBI" id="CHEBI:30616"/>
    </ligand>
</feature>